<dbReference type="EMBL" id="VJMI01019077">
    <property type="protein sequence ID" value="KAF0708349.1"/>
    <property type="molecule type" value="Genomic_DNA"/>
</dbReference>
<keyword evidence="9" id="KW-0472">Membrane</keyword>
<dbReference type="Pfam" id="PF00106">
    <property type="entry name" value="adh_short"/>
    <property type="match status" value="1"/>
</dbReference>
<feature type="chain" id="PRO_5036074288" description="Ketoacyl reductase" evidence="10">
    <location>
        <begin position="21"/>
        <end position="328"/>
    </location>
</feature>
<evidence type="ECO:0000313" key="13">
    <source>
        <dbReference type="EMBL" id="RHY13382.1"/>
    </source>
</evidence>
<dbReference type="Gene3D" id="3.40.50.720">
    <property type="entry name" value="NAD(P)-binding Rossmann-like Domain"/>
    <property type="match status" value="1"/>
</dbReference>
<keyword evidence="2" id="KW-0444">Lipid biosynthesis</keyword>
<dbReference type="GO" id="GO:0005783">
    <property type="term" value="C:endoplasmic reticulum"/>
    <property type="evidence" value="ECO:0007669"/>
    <property type="project" value="TreeGrafter"/>
</dbReference>
<dbReference type="Proteomes" id="UP000266239">
    <property type="component" value="Unassembled WGS sequence"/>
</dbReference>
<evidence type="ECO:0000313" key="22">
    <source>
        <dbReference type="Proteomes" id="UP000266239"/>
    </source>
</evidence>
<dbReference type="PRINTS" id="PR00081">
    <property type="entry name" value="GDHRDH"/>
</dbReference>
<dbReference type="Proteomes" id="UP000469452">
    <property type="component" value="Unassembled WGS sequence"/>
</dbReference>
<evidence type="ECO:0000256" key="1">
    <source>
        <dbReference type="ARBA" id="ARBA00005194"/>
    </source>
</evidence>
<dbReference type="CDD" id="cd05233">
    <property type="entry name" value="SDR_c"/>
    <property type="match status" value="1"/>
</dbReference>
<evidence type="ECO:0000256" key="2">
    <source>
        <dbReference type="ARBA" id="ARBA00022516"/>
    </source>
</evidence>
<evidence type="ECO:0000313" key="15">
    <source>
        <dbReference type="EMBL" id="RHY41190.1"/>
    </source>
</evidence>
<dbReference type="PRINTS" id="PR00080">
    <property type="entry name" value="SDRFAMILY"/>
</dbReference>
<evidence type="ECO:0000256" key="6">
    <source>
        <dbReference type="ARBA" id="ARBA00023098"/>
    </source>
</evidence>
<name>A0A397AQ32_APHAT</name>
<dbReference type="EMBL" id="QUSZ01005865">
    <property type="protein sequence ID" value="RHY07918.1"/>
    <property type="molecule type" value="Genomic_DNA"/>
</dbReference>
<dbReference type="GO" id="GO:0030497">
    <property type="term" value="P:fatty acid elongation"/>
    <property type="evidence" value="ECO:0007669"/>
    <property type="project" value="TreeGrafter"/>
</dbReference>
<evidence type="ECO:0000256" key="10">
    <source>
        <dbReference type="SAM" id="SignalP"/>
    </source>
</evidence>
<dbReference type="InterPro" id="IPR002347">
    <property type="entry name" value="SDR_fam"/>
</dbReference>
<dbReference type="AlphaFoldDB" id="A0A397AQ32"/>
<evidence type="ECO:0000313" key="17">
    <source>
        <dbReference type="EMBL" id="RHY83203.1"/>
    </source>
</evidence>
<organism evidence="12 19">
    <name type="scientific">Aphanomyces astaci</name>
    <name type="common">Crayfish plague agent</name>
    <dbReference type="NCBI Taxonomy" id="112090"/>
    <lineage>
        <taxon>Eukaryota</taxon>
        <taxon>Sar</taxon>
        <taxon>Stramenopiles</taxon>
        <taxon>Oomycota</taxon>
        <taxon>Saprolegniomycetes</taxon>
        <taxon>Saprolegniales</taxon>
        <taxon>Verrucalvaceae</taxon>
        <taxon>Aphanomyces</taxon>
    </lineage>
</organism>
<dbReference type="EMBL" id="QUTF01012843">
    <property type="protein sequence ID" value="RHZ21148.1"/>
    <property type="molecule type" value="Genomic_DNA"/>
</dbReference>
<evidence type="ECO:0000313" key="18">
    <source>
        <dbReference type="EMBL" id="RHZ21148.1"/>
    </source>
</evidence>
<evidence type="ECO:0000313" key="16">
    <source>
        <dbReference type="EMBL" id="RHY52375.1"/>
    </source>
</evidence>
<dbReference type="Proteomes" id="UP000265427">
    <property type="component" value="Unassembled WGS sequence"/>
</dbReference>
<dbReference type="EMBL" id="QUTD01011434">
    <property type="protein sequence ID" value="RHY39949.1"/>
    <property type="molecule type" value="Genomic_DNA"/>
</dbReference>
<keyword evidence="3" id="KW-0276">Fatty acid metabolism</keyword>
<dbReference type="Proteomes" id="UP000266196">
    <property type="component" value="Unassembled WGS sequence"/>
</dbReference>
<accession>A0A397AQ32</accession>
<comment type="caution">
    <text evidence="12">The sequence shown here is derived from an EMBL/GenBank/DDBJ whole genome shotgun (WGS) entry which is preliminary data.</text>
</comment>
<sequence length="328" mass="35120">MWGIHVLGAVALALSLHVLAAATVESIVFAVIFLLFIVFVVDECLLRFHGRHLKPIVPRVDGVAVVTGASSGLGREIAYLLGEKGFHLVLVGRSKEGLERIAVEIHDVWNVNVHVCVADLGITTGPTMVVDFVAALHLHIDILVNCAGGTVRGPFATLPSSTITDLMQLNVLSVMSLCHAVLPGMLERHSGRILNIASISGANAMPLAAMYAASKSFVLRFSQGLAYESRGHVGVTAFCPGPLRTQFATTAGSTDAIMFKLPLVVQDTKEAAKRAVAAMMDGDVTSFDSWASKLLYFGGSTFAERRLTLAFSAFCWSDRDGIRDAVWN</sequence>
<keyword evidence="9" id="KW-0812">Transmembrane</keyword>
<evidence type="ECO:0000256" key="8">
    <source>
        <dbReference type="RuleBase" id="RU000363"/>
    </source>
</evidence>
<comment type="pathway">
    <text evidence="1">Lipid metabolism; fatty acid biosynthesis.</text>
</comment>
<reference evidence="11 26" key="2">
    <citation type="submission" date="2019-06" db="EMBL/GenBank/DDBJ databases">
        <title>Genomics analysis of Aphanomyces spp. identifies a new class of oomycete effector associated with host adaptation.</title>
        <authorList>
            <person name="Gaulin E."/>
        </authorList>
    </citation>
    <scope>NUCLEOTIDE SEQUENCE [LARGE SCALE GENOMIC DNA]</scope>
    <source>
        <strain evidence="11 26">E</strain>
    </source>
</reference>
<evidence type="ECO:0000313" key="14">
    <source>
        <dbReference type="EMBL" id="RHY39949.1"/>
    </source>
</evidence>
<dbReference type="GO" id="GO:0016491">
    <property type="term" value="F:oxidoreductase activity"/>
    <property type="evidence" value="ECO:0007669"/>
    <property type="project" value="UniProtKB-KW"/>
</dbReference>
<evidence type="ECO:0000313" key="20">
    <source>
        <dbReference type="Proteomes" id="UP000265716"/>
    </source>
</evidence>
<dbReference type="PANTHER" id="PTHR43086:SF2">
    <property type="entry name" value="HYDROXYSTEROID DEHYDROGENASE-LIKE PROTEIN 1"/>
    <property type="match status" value="1"/>
</dbReference>
<evidence type="ECO:0000313" key="21">
    <source>
        <dbReference type="Proteomes" id="UP000266196"/>
    </source>
</evidence>
<evidence type="ECO:0000256" key="7">
    <source>
        <dbReference type="ARBA" id="ARBA00023160"/>
    </source>
</evidence>
<evidence type="ECO:0000313" key="24">
    <source>
        <dbReference type="Proteomes" id="UP000283543"/>
    </source>
</evidence>
<dbReference type="InterPro" id="IPR036291">
    <property type="entry name" value="NAD(P)-bd_dom_sf"/>
</dbReference>
<dbReference type="InterPro" id="IPR020904">
    <property type="entry name" value="Sc_DH/Rdtase_CS"/>
</dbReference>
<keyword evidence="7" id="KW-0275">Fatty acid biosynthesis</keyword>
<evidence type="ECO:0000313" key="19">
    <source>
        <dbReference type="Proteomes" id="UP000265427"/>
    </source>
</evidence>
<keyword evidence="6" id="KW-0443">Lipid metabolism</keyword>
<reference evidence="19 20" key="1">
    <citation type="submission" date="2018-08" db="EMBL/GenBank/DDBJ databases">
        <title>Aphanomyces genome sequencing and annotation.</title>
        <authorList>
            <person name="Minardi D."/>
            <person name="Oidtmann B."/>
            <person name="Van Der Giezen M."/>
            <person name="Studholme D.J."/>
        </authorList>
    </citation>
    <scope>NUCLEOTIDE SEQUENCE [LARGE SCALE GENOMIC DNA]</scope>
    <source>
        <strain evidence="17 21">197901</strain>
        <strain evidence="14 23">D2</strain>
        <strain evidence="18 25">FDL457</strain>
        <strain evidence="12 19">Kv</strain>
        <strain evidence="16 20">SA</strain>
        <strain evidence="15 24">Si</strain>
        <strain evidence="13 22">Yx</strain>
    </source>
</reference>
<dbReference type="PIRSF" id="PIRSF000126">
    <property type="entry name" value="11-beta-HSD1"/>
    <property type="match status" value="1"/>
</dbReference>
<keyword evidence="5" id="KW-0560">Oxidoreductase</keyword>
<comment type="similarity">
    <text evidence="8">Belongs to the short-chain dehydrogenases/reductases (SDR) family.</text>
</comment>
<dbReference type="EMBL" id="QUTC01006385">
    <property type="protein sequence ID" value="RHY52375.1"/>
    <property type="molecule type" value="Genomic_DNA"/>
</dbReference>
<keyword evidence="9" id="KW-1133">Transmembrane helix</keyword>
<dbReference type="EMBL" id="QUTE01021776">
    <property type="protein sequence ID" value="RHY83203.1"/>
    <property type="molecule type" value="Genomic_DNA"/>
</dbReference>
<dbReference type="SUPFAM" id="SSF51735">
    <property type="entry name" value="NAD(P)-binding Rossmann-fold domains"/>
    <property type="match status" value="1"/>
</dbReference>
<gene>
    <name evidence="11" type="ORF">AaE_013256</name>
    <name evidence="13" type="ORF">DYB25_005531</name>
    <name evidence="18" type="ORF">DYB26_003806</name>
    <name evidence="14" type="ORF">DYB30_005499</name>
    <name evidence="17" type="ORF">DYB31_005372</name>
    <name evidence="15" type="ORF">DYB34_009061</name>
    <name evidence="12" type="ORF">DYB36_005002</name>
    <name evidence="16" type="ORF">DYB38_002641</name>
</gene>
<proteinExistence type="inferred from homology"/>
<evidence type="ECO:0000313" key="23">
    <source>
        <dbReference type="Proteomes" id="UP000266643"/>
    </source>
</evidence>
<dbReference type="Proteomes" id="UP000286510">
    <property type="component" value="Unassembled WGS sequence"/>
</dbReference>
<dbReference type="VEuPathDB" id="FungiDB:H257_11970"/>
<dbReference type="Proteomes" id="UP000265716">
    <property type="component" value="Unassembled WGS sequence"/>
</dbReference>
<dbReference type="PROSITE" id="PS00061">
    <property type="entry name" value="ADH_SHORT"/>
    <property type="match status" value="1"/>
</dbReference>
<evidence type="ECO:0000256" key="5">
    <source>
        <dbReference type="ARBA" id="ARBA00023002"/>
    </source>
</evidence>
<evidence type="ECO:0000256" key="3">
    <source>
        <dbReference type="ARBA" id="ARBA00022832"/>
    </source>
</evidence>
<evidence type="ECO:0000256" key="4">
    <source>
        <dbReference type="ARBA" id="ARBA00022857"/>
    </source>
</evidence>
<evidence type="ECO:0000313" key="25">
    <source>
        <dbReference type="Proteomes" id="UP000286510"/>
    </source>
</evidence>
<dbReference type="EMBL" id="QUTB01009198">
    <property type="protein sequence ID" value="RHY41190.1"/>
    <property type="molecule type" value="Genomic_DNA"/>
</dbReference>
<dbReference type="PANTHER" id="PTHR43086">
    <property type="entry name" value="VERY-LONG-CHAIN 3-OXOOACYL-COA REDUCTASE"/>
    <property type="match status" value="1"/>
</dbReference>
<dbReference type="Proteomes" id="UP000266643">
    <property type="component" value="Unassembled WGS sequence"/>
</dbReference>
<evidence type="ECO:0000313" key="11">
    <source>
        <dbReference type="EMBL" id="KAF0708349.1"/>
    </source>
</evidence>
<keyword evidence="10" id="KW-0732">Signal</keyword>
<evidence type="ECO:0000313" key="12">
    <source>
        <dbReference type="EMBL" id="RHY07918.1"/>
    </source>
</evidence>
<evidence type="ECO:0008006" key="27">
    <source>
        <dbReference type="Google" id="ProtNLM"/>
    </source>
</evidence>
<feature type="signal peptide" evidence="10">
    <location>
        <begin position="1"/>
        <end position="20"/>
    </location>
</feature>
<evidence type="ECO:0000313" key="26">
    <source>
        <dbReference type="Proteomes" id="UP000469452"/>
    </source>
</evidence>
<feature type="transmembrane region" description="Helical" evidence="9">
    <location>
        <begin position="30"/>
        <end position="49"/>
    </location>
</feature>
<keyword evidence="4" id="KW-0521">NADP</keyword>
<dbReference type="Proteomes" id="UP000283543">
    <property type="component" value="Unassembled WGS sequence"/>
</dbReference>
<dbReference type="EMBL" id="QUTA01005945">
    <property type="protein sequence ID" value="RHY13382.1"/>
    <property type="molecule type" value="Genomic_DNA"/>
</dbReference>
<protein>
    <recommendedName>
        <fullName evidence="27">Ketoacyl reductase</fullName>
    </recommendedName>
</protein>
<evidence type="ECO:0000256" key="9">
    <source>
        <dbReference type="SAM" id="Phobius"/>
    </source>
</evidence>